<name>A0A975T4U0_9NOST</name>
<reference evidence="1" key="1">
    <citation type="submission" date="2017-04" db="EMBL/GenBank/DDBJ databases">
        <title>Genome deletions in a multicellular cyanobacterial endosymbiont for morphological adaptation in marine diatoms.</title>
        <authorList>
            <person name="Wang Y."/>
            <person name="Gao H."/>
            <person name="Li R."/>
            <person name="Xu X."/>
        </authorList>
    </citation>
    <scope>NUCLEOTIDE SEQUENCE</scope>
    <source>
        <strain evidence="1">FACHB 800</strain>
    </source>
</reference>
<dbReference type="Proteomes" id="UP000683511">
    <property type="component" value="Chromosome"/>
</dbReference>
<sequence length="98" mass="11565">MTISPQSNWEDYQKILEYLECVQGLQLDHAYWVTIAYDRNKYIINLKCISSFCYEPNGRLTFWLPEMANPIIINPVSSPESYTQIVHYLEKTTGYYLS</sequence>
<evidence type="ECO:0000313" key="2">
    <source>
        <dbReference type="Proteomes" id="UP000683511"/>
    </source>
</evidence>
<evidence type="ECO:0000313" key="1">
    <source>
        <dbReference type="EMBL" id="QXE22221.1"/>
    </source>
</evidence>
<dbReference type="AlphaFoldDB" id="A0A975T4U0"/>
<gene>
    <name evidence="1" type="ORF">B6N60_00903</name>
</gene>
<dbReference type="KEGG" id="rsin:B6N60_00903"/>
<accession>A0A975T4U0</accession>
<dbReference type="EMBL" id="CP021056">
    <property type="protein sequence ID" value="QXE22221.1"/>
    <property type="molecule type" value="Genomic_DNA"/>
</dbReference>
<keyword evidence="2" id="KW-1185">Reference proteome</keyword>
<organism evidence="1 2">
    <name type="scientific">Richelia sinica FACHB-800</name>
    <dbReference type="NCBI Taxonomy" id="1357546"/>
    <lineage>
        <taxon>Bacteria</taxon>
        <taxon>Bacillati</taxon>
        <taxon>Cyanobacteriota</taxon>
        <taxon>Cyanophyceae</taxon>
        <taxon>Nostocales</taxon>
        <taxon>Nostocaceae</taxon>
        <taxon>Richelia</taxon>
    </lineage>
</organism>
<protein>
    <submittedName>
        <fullName evidence="1">Uncharacterized protein</fullName>
    </submittedName>
</protein>
<proteinExistence type="predicted"/>